<evidence type="ECO:0000313" key="2">
    <source>
        <dbReference type="EMBL" id="GAP62517.1"/>
    </source>
</evidence>
<evidence type="ECO:0000259" key="1">
    <source>
        <dbReference type="Pfam" id="PF00535"/>
    </source>
</evidence>
<reference evidence="4" key="3">
    <citation type="submission" date="2015-08" db="EMBL/GenBank/DDBJ databases">
        <title>Draft Genome Sequence of a Heterotrophic Facultative Anaerobic Bacterium Ardenticatena maritima Strain 110S.</title>
        <authorList>
            <person name="Kawaichi S."/>
            <person name="Yoshida T."/>
            <person name="Sako Y."/>
            <person name="Nakamura R."/>
        </authorList>
    </citation>
    <scope>NUCLEOTIDE SEQUENCE [LARGE SCALE GENOMIC DNA]</scope>
    <source>
        <strain evidence="4">110S</strain>
    </source>
</reference>
<dbReference type="CDD" id="cd04186">
    <property type="entry name" value="GT_2_like_c"/>
    <property type="match status" value="1"/>
</dbReference>
<protein>
    <recommendedName>
        <fullName evidence="1">Glycosyltransferase 2-like domain-containing protein</fullName>
    </recommendedName>
</protein>
<dbReference type="Gene3D" id="3.90.550.10">
    <property type="entry name" value="Spore Coat Polysaccharide Biosynthesis Protein SpsA, Chain A"/>
    <property type="match status" value="1"/>
</dbReference>
<keyword evidence="4" id="KW-1185">Reference proteome</keyword>
<dbReference type="PANTHER" id="PTHR43179">
    <property type="entry name" value="RHAMNOSYLTRANSFERASE WBBL"/>
    <property type="match status" value="1"/>
</dbReference>
<dbReference type="EMBL" id="LGKN01000004">
    <property type="protein sequence ID" value="KPL88497.1"/>
    <property type="molecule type" value="Genomic_DNA"/>
</dbReference>
<proteinExistence type="predicted"/>
<dbReference type="RefSeq" id="WP_054492432.1">
    <property type="nucleotide sequence ID" value="NZ_BBZA01000062.1"/>
</dbReference>
<reference evidence="3 5" key="2">
    <citation type="submission" date="2015-07" db="EMBL/GenBank/DDBJ databases">
        <title>Whole genome sequence of Ardenticatena maritima DSM 23922.</title>
        <authorList>
            <person name="Hemp J."/>
            <person name="Ward L.M."/>
            <person name="Pace L.A."/>
            <person name="Fischer W.W."/>
        </authorList>
    </citation>
    <scope>NUCLEOTIDE SEQUENCE [LARGE SCALE GENOMIC DNA]</scope>
    <source>
        <strain evidence="3 5">110S</strain>
    </source>
</reference>
<organism evidence="2 4">
    <name type="scientific">Ardenticatena maritima</name>
    <dbReference type="NCBI Taxonomy" id="872965"/>
    <lineage>
        <taxon>Bacteria</taxon>
        <taxon>Bacillati</taxon>
        <taxon>Chloroflexota</taxon>
        <taxon>Ardenticatenia</taxon>
        <taxon>Ardenticatenales</taxon>
        <taxon>Ardenticatenaceae</taxon>
        <taxon>Ardenticatena</taxon>
    </lineage>
</organism>
<gene>
    <name evidence="2" type="ORF">ARMA_0939</name>
    <name evidence="3" type="ORF">SE16_06825</name>
</gene>
<dbReference type="Pfam" id="PF00535">
    <property type="entry name" value="Glycos_transf_2"/>
    <property type="match status" value="1"/>
</dbReference>
<dbReference type="OrthoDB" id="9771846at2"/>
<accession>A0A0M9UC69</accession>
<dbReference type="Proteomes" id="UP000050502">
    <property type="component" value="Unassembled WGS sequence"/>
</dbReference>
<evidence type="ECO:0000313" key="4">
    <source>
        <dbReference type="Proteomes" id="UP000037784"/>
    </source>
</evidence>
<dbReference type="STRING" id="872965.SE16_06825"/>
<dbReference type="SUPFAM" id="SSF53448">
    <property type="entry name" value="Nucleotide-diphospho-sugar transferases"/>
    <property type="match status" value="1"/>
</dbReference>
<evidence type="ECO:0000313" key="3">
    <source>
        <dbReference type="EMBL" id="KPL88497.1"/>
    </source>
</evidence>
<dbReference type="InterPro" id="IPR029044">
    <property type="entry name" value="Nucleotide-diphossugar_trans"/>
</dbReference>
<feature type="domain" description="Glycosyltransferase 2-like" evidence="1">
    <location>
        <begin position="7"/>
        <end position="190"/>
    </location>
</feature>
<sequence length="307" mass="36208">MEQVDLSIVIINWNVRDLLVQCLRSLFRALEGSPLRVEYIVVDNASHDDSVATVRRLFPDVHLLALPENRGYTGGVNAGLAVARGRFVLVLNPDTEALNDAPQRLVQFLETHPRVGCVGPALFYPDGSRQPSRRRFHSLPVLFFQDTPLHGLIKPWLNRFFVADRTDEEVQPVDWLVGAALCVRREVLDEVGGMDERYFMYFEEVDWQRRMREAGWEIWYFPEARFIHHEGASSGQVVAARHLRYARSRIVYTERWHGRMWAWLLRRWLRLFFMWELMLEWAKLQLRHKPDMRRARVQAYRQVLAEL</sequence>
<dbReference type="PATRIC" id="fig|872965.6.peg.1409"/>
<dbReference type="EMBL" id="BBZA01000062">
    <property type="protein sequence ID" value="GAP62517.1"/>
    <property type="molecule type" value="Genomic_DNA"/>
</dbReference>
<reference evidence="2 4" key="1">
    <citation type="journal article" date="2015" name="Genome Announc.">
        <title>Draft Genome Sequence of a Heterotrophic Facultative Anaerobic Thermophilic Bacterium, Ardenticatena maritima Strain 110ST.</title>
        <authorList>
            <person name="Kawaichi S."/>
            <person name="Yoshida T."/>
            <person name="Sako Y."/>
            <person name="Nakamura R."/>
        </authorList>
    </citation>
    <scope>NUCLEOTIDE SEQUENCE [LARGE SCALE GENOMIC DNA]</scope>
    <source>
        <strain evidence="2 4">110S</strain>
    </source>
</reference>
<dbReference type="AlphaFoldDB" id="A0A0M9UC69"/>
<evidence type="ECO:0000313" key="5">
    <source>
        <dbReference type="Proteomes" id="UP000050502"/>
    </source>
</evidence>
<dbReference type="InterPro" id="IPR001173">
    <property type="entry name" value="Glyco_trans_2-like"/>
</dbReference>
<comment type="caution">
    <text evidence="2">The sequence shown here is derived from an EMBL/GenBank/DDBJ whole genome shotgun (WGS) entry which is preliminary data.</text>
</comment>
<dbReference type="FunCoup" id="A0A0M9UC69">
    <property type="interactions" value="103"/>
</dbReference>
<dbReference type="InParanoid" id="A0A0M9UC69"/>
<name>A0A0M9UC69_9CHLR</name>
<dbReference type="Proteomes" id="UP000037784">
    <property type="component" value="Unassembled WGS sequence"/>
</dbReference>
<dbReference type="PANTHER" id="PTHR43179:SF7">
    <property type="entry name" value="RHAMNOSYLTRANSFERASE WBBL"/>
    <property type="match status" value="1"/>
</dbReference>